<dbReference type="KEGG" id="nva:G3M78_00220"/>
<keyword evidence="2" id="KW-0648">Protein biosynthesis</keyword>
<dbReference type="Pfam" id="PF01327">
    <property type="entry name" value="Pep_deformylase"/>
    <property type="match status" value="1"/>
</dbReference>
<comment type="similarity">
    <text evidence="1 2">Belongs to the polypeptide deformylase family.</text>
</comment>
<dbReference type="EMBL" id="CP048620">
    <property type="protein sequence ID" value="QPJ63915.1"/>
    <property type="molecule type" value="Genomic_DNA"/>
</dbReference>
<dbReference type="PRINTS" id="PR01576">
    <property type="entry name" value="PDEFORMYLASE"/>
</dbReference>
<comment type="catalytic activity">
    <reaction evidence="2">
        <text>N-terminal N-formyl-L-methionyl-[peptide] + H2O = N-terminal L-methionyl-[peptide] + formate</text>
        <dbReference type="Rhea" id="RHEA:24420"/>
        <dbReference type="Rhea" id="RHEA-COMP:10639"/>
        <dbReference type="Rhea" id="RHEA-COMP:10640"/>
        <dbReference type="ChEBI" id="CHEBI:15377"/>
        <dbReference type="ChEBI" id="CHEBI:15740"/>
        <dbReference type="ChEBI" id="CHEBI:49298"/>
        <dbReference type="ChEBI" id="CHEBI:64731"/>
        <dbReference type="EC" id="3.5.1.88"/>
    </reaction>
</comment>
<dbReference type="PANTHER" id="PTHR10458:SF22">
    <property type="entry name" value="PEPTIDE DEFORMYLASE"/>
    <property type="match status" value="1"/>
</dbReference>
<evidence type="ECO:0000313" key="4">
    <source>
        <dbReference type="Proteomes" id="UP000594464"/>
    </source>
</evidence>
<evidence type="ECO:0000256" key="1">
    <source>
        <dbReference type="ARBA" id="ARBA00010759"/>
    </source>
</evidence>
<gene>
    <name evidence="2 3" type="primary">def</name>
    <name evidence="3" type="ORF">G3M78_00220</name>
</gene>
<dbReference type="HAMAP" id="MF_00163">
    <property type="entry name" value="Pep_deformylase"/>
    <property type="match status" value="1"/>
</dbReference>
<evidence type="ECO:0000313" key="3">
    <source>
        <dbReference type="EMBL" id="QPJ63915.1"/>
    </source>
</evidence>
<proteinExistence type="inferred from homology"/>
<dbReference type="InterPro" id="IPR023635">
    <property type="entry name" value="Peptide_deformylase"/>
</dbReference>
<organism evidence="3 4">
    <name type="scientific">Candidatus Nitrohelix vancouverensis</name>
    <dbReference type="NCBI Taxonomy" id="2705534"/>
    <lineage>
        <taxon>Bacteria</taxon>
        <taxon>Pseudomonadati</taxon>
        <taxon>Nitrospinota/Tectimicrobiota group</taxon>
        <taxon>Nitrospinota</taxon>
        <taxon>Nitrospinia</taxon>
        <taxon>Nitrospinales</taxon>
        <taxon>Nitrospinaceae</taxon>
        <taxon>Candidatus Nitrohelix</taxon>
    </lineage>
</organism>
<dbReference type="InterPro" id="IPR036821">
    <property type="entry name" value="Peptide_deformylase_sf"/>
</dbReference>
<dbReference type="GO" id="GO:0006412">
    <property type="term" value="P:translation"/>
    <property type="evidence" value="ECO:0007669"/>
    <property type="project" value="UniProtKB-UniRule"/>
</dbReference>
<dbReference type="NCBIfam" id="TIGR00079">
    <property type="entry name" value="pept_deformyl"/>
    <property type="match status" value="1"/>
</dbReference>
<keyword evidence="2" id="KW-0408">Iron</keyword>
<reference evidence="4" key="1">
    <citation type="submission" date="2020-02" db="EMBL/GenBank/DDBJ databases">
        <title>Genomic and physiological characterization of two novel Nitrospinaceae genera.</title>
        <authorList>
            <person name="Mueller A.J."/>
            <person name="Jung M.-Y."/>
            <person name="Strachan C.R."/>
            <person name="Herbold C.W."/>
            <person name="Kirkegaard R.H."/>
            <person name="Daims H."/>
        </authorList>
    </citation>
    <scope>NUCLEOTIDE SEQUENCE [LARGE SCALE GENOMIC DNA]</scope>
</reference>
<dbReference type="CDD" id="cd00487">
    <property type="entry name" value="Pep_deformylase"/>
    <property type="match status" value="1"/>
</dbReference>
<protein>
    <recommendedName>
        <fullName evidence="2">Peptide deformylase</fullName>
        <shortName evidence="2">PDF</shortName>
        <ecNumber evidence="2">3.5.1.88</ecNumber>
    </recommendedName>
    <alternativeName>
        <fullName evidence="2">Polypeptide deformylase</fullName>
    </alternativeName>
</protein>
<feature type="active site" evidence="2">
    <location>
        <position position="136"/>
    </location>
</feature>
<feature type="binding site" evidence="2">
    <location>
        <position position="135"/>
    </location>
    <ligand>
        <name>Fe cation</name>
        <dbReference type="ChEBI" id="CHEBI:24875"/>
    </ligand>
</feature>
<evidence type="ECO:0000256" key="2">
    <source>
        <dbReference type="HAMAP-Rule" id="MF_00163"/>
    </source>
</evidence>
<comment type="function">
    <text evidence="2">Removes the formyl group from the N-terminal Met of newly synthesized proteins. Requires at least a dipeptide for an efficient rate of reaction. N-terminal L-methionine is a prerequisite for activity but the enzyme has broad specificity at other positions.</text>
</comment>
<dbReference type="SUPFAM" id="SSF56420">
    <property type="entry name" value="Peptide deformylase"/>
    <property type="match status" value="1"/>
</dbReference>
<dbReference type="AlphaFoldDB" id="A0A7T0G235"/>
<keyword evidence="2" id="KW-0479">Metal-binding</keyword>
<dbReference type="EC" id="3.5.1.88" evidence="2"/>
<dbReference type="Proteomes" id="UP000594464">
    <property type="component" value="Chromosome"/>
</dbReference>
<feature type="binding site" evidence="2">
    <location>
        <position position="139"/>
    </location>
    <ligand>
        <name>Fe cation</name>
        <dbReference type="ChEBI" id="CHEBI:24875"/>
    </ligand>
</feature>
<keyword evidence="2 3" id="KW-0378">Hydrolase</keyword>
<sequence>MAILRIYNALDPVLRKKAAQVENIDGELAEFTQDMIETMYDAPGVGLAANQVGLPSSLFVIDMGAESDKPDPKIIINPTIIVSGDMLEGEEGCLSIPDLFASVMRSSHVELKGYDLDQKEIRIEAEGFMARAIQHEMEHLNGSLFWDNLGKTRRDMLKRKFKKKLKENR</sequence>
<feature type="binding site" evidence="2">
    <location>
        <position position="93"/>
    </location>
    <ligand>
        <name>Fe cation</name>
        <dbReference type="ChEBI" id="CHEBI:24875"/>
    </ligand>
</feature>
<name>A0A7T0G235_9BACT</name>
<dbReference type="Gene3D" id="3.90.45.10">
    <property type="entry name" value="Peptide deformylase"/>
    <property type="match status" value="1"/>
</dbReference>
<dbReference type="PANTHER" id="PTHR10458">
    <property type="entry name" value="PEPTIDE DEFORMYLASE"/>
    <property type="match status" value="1"/>
</dbReference>
<dbReference type="GO" id="GO:0042586">
    <property type="term" value="F:peptide deformylase activity"/>
    <property type="evidence" value="ECO:0007669"/>
    <property type="project" value="UniProtKB-UniRule"/>
</dbReference>
<comment type="cofactor">
    <cofactor evidence="2">
        <name>Fe(2+)</name>
        <dbReference type="ChEBI" id="CHEBI:29033"/>
    </cofactor>
    <text evidence="2">Binds 1 Fe(2+) ion.</text>
</comment>
<dbReference type="PIRSF" id="PIRSF004749">
    <property type="entry name" value="Pep_def"/>
    <property type="match status" value="1"/>
</dbReference>
<dbReference type="GO" id="GO:0046872">
    <property type="term" value="F:metal ion binding"/>
    <property type="evidence" value="ECO:0007669"/>
    <property type="project" value="UniProtKB-KW"/>
</dbReference>
<dbReference type="NCBIfam" id="NF001159">
    <property type="entry name" value="PRK00150.1-3"/>
    <property type="match status" value="1"/>
</dbReference>
<accession>A0A7T0G235</accession>